<evidence type="ECO:0000313" key="3">
    <source>
        <dbReference type="EMBL" id="MCZ2686417.1"/>
    </source>
</evidence>
<evidence type="ECO:0000313" key="6">
    <source>
        <dbReference type="EMBL" id="QKH83785.1"/>
    </source>
</evidence>
<reference evidence="1" key="2">
    <citation type="submission" date="2014-07" db="EMBL/GenBank/DDBJ databases">
        <title>Genetics and epidemiology of antimicrobial resistance in B. fragilis group.</title>
        <authorList>
            <person name="Sydenham T.V."/>
            <person name="Hasman H."/>
            <person name="Kemp M."/>
            <person name="Justesen U.S."/>
        </authorList>
    </citation>
    <scope>NUCLEOTIDE SEQUENCE [LARGE SCALE GENOMIC DNA]</scope>
    <source>
        <strain evidence="1">DCMOUH0018B</strain>
    </source>
</reference>
<protein>
    <submittedName>
        <fullName evidence="1">Uncharacterized protein</fullName>
    </submittedName>
</protein>
<dbReference type="OrthoDB" id="1004608at2"/>
<proteinExistence type="predicted"/>
<dbReference type="EMBL" id="QRJE01000054">
    <property type="protein sequence ID" value="RHH05498.1"/>
    <property type="molecule type" value="Genomic_DNA"/>
</dbReference>
<evidence type="ECO:0000313" key="2">
    <source>
        <dbReference type="EMBL" id="MCZ2653344.1"/>
    </source>
</evidence>
<reference evidence="6 15" key="5">
    <citation type="submission" date="2020-05" db="EMBL/GenBank/DDBJ databases">
        <title>FDA dAtabase for Regulatory Grade micrObial Sequences (FDA-ARGOS): Supporting development and validation of Infectious Disease Dx tests.</title>
        <authorList>
            <person name="Bojja K."/>
            <person name="Kessler A."/>
            <person name="Tallon L."/>
            <person name="Sadzewicz L."/>
            <person name="Zhao X."/>
            <person name="Vavikolanu K."/>
            <person name="Mehta A."/>
            <person name="Aluvathingal J."/>
            <person name="Nadendla S."/>
            <person name="Myers T."/>
            <person name="Yan Y."/>
            <person name="Sichtig H."/>
        </authorList>
    </citation>
    <scope>NUCLEOTIDE SEQUENCE [LARGE SCALE GENOMIC DNA]</scope>
    <source>
        <strain evidence="6 15">FDAARGOS_763</strain>
    </source>
</reference>
<reference evidence="10 11" key="4">
    <citation type="submission" date="2019-03" db="EMBL/GenBank/DDBJ databases">
        <title>Complete genome assembly of MDR B. fragilis.</title>
        <authorList>
            <person name="Sydenham T.V."/>
            <person name="Hasman H."/>
            <person name="Justesen U.S."/>
        </authorList>
    </citation>
    <scope>NUCLEOTIDE SEQUENCE [LARGE SCALE GENOMIC DNA]</scope>
    <source>
        <strain evidence="4 10">DCMOUH0067B</strain>
        <strain evidence="5 11">DCMSKEJBY0001B</strain>
    </source>
</reference>
<evidence type="ECO:0000313" key="5">
    <source>
        <dbReference type="EMBL" id="QCQ45925.1"/>
    </source>
</evidence>
<dbReference type="AlphaFoldDB" id="A0A081UJB3"/>
<dbReference type="Proteomes" id="UP000266644">
    <property type="component" value="Unassembled WGS sequence"/>
</dbReference>
<evidence type="ECO:0000313" key="10">
    <source>
        <dbReference type="Proteomes" id="UP000028294"/>
    </source>
</evidence>
<evidence type="ECO:0000313" key="4">
    <source>
        <dbReference type="EMBL" id="QCQ37231.1"/>
    </source>
</evidence>
<dbReference type="PATRIC" id="fig|817.51.peg.3311"/>
<sequence>MEKIEFVLRREQNNRNGIYLNYVNGYWYTYEWSAFLLCMLFPEIEVRKLFGVQPEESYAIARVKKTIIKKLEKKYPTSVMDDSIKILLPPFNEDENIFLNWKALLPP</sequence>
<dbReference type="Proteomes" id="UP001075704">
    <property type="component" value="Unassembled WGS sequence"/>
</dbReference>
<dbReference type="EMBL" id="CP054003">
    <property type="protein sequence ID" value="QKH83785.1"/>
    <property type="molecule type" value="Genomic_DNA"/>
</dbReference>
<accession>A0A081UJB3</accession>
<dbReference type="RefSeq" id="WP_005777089.1">
    <property type="nucleotide sequence ID" value="NZ_CAEUHN010000012.1"/>
</dbReference>
<name>A0A081UJB3_BACFG</name>
<dbReference type="EMBL" id="QSDG01000020">
    <property type="protein sequence ID" value="RGY65957.1"/>
    <property type="molecule type" value="Genomic_DNA"/>
</dbReference>
<dbReference type="Proteomes" id="UP000028294">
    <property type="component" value="Chromosome"/>
</dbReference>
<gene>
    <name evidence="9" type="ORF">DW228_22855</name>
    <name evidence="7" type="ORF">DWW08_19125</name>
    <name evidence="8" type="ORF">DXA27_18530</name>
    <name evidence="5" type="ORF">EC80_014210</name>
    <name evidence="1" type="ORF">EE52_0208255</name>
    <name evidence="6" type="ORF">FOC69_05200</name>
    <name evidence="4" type="ORF">IA74_014560</name>
    <name evidence="2" type="ORF">O1422_04100</name>
    <name evidence="3" type="ORF">O1433_02740</name>
</gene>
<dbReference type="EMBL" id="CP036553">
    <property type="protein sequence ID" value="QCQ37231.1"/>
    <property type="molecule type" value="Genomic_DNA"/>
</dbReference>
<organism evidence="1">
    <name type="scientific">Bacteroides fragilis</name>
    <dbReference type="NCBI Taxonomy" id="817"/>
    <lineage>
        <taxon>Bacteria</taxon>
        <taxon>Pseudomonadati</taxon>
        <taxon>Bacteroidota</taxon>
        <taxon>Bacteroidia</taxon>
        <taxon>Bacteroidales</taxon>
        <taxon>Bacteroidaceae</taxon>
        <taxon>Bacteroides</taxon>
    </lineage>
</organism>
<dbReference type="EMBL" id="JAPUAC010000002">
    <property type="protein sequence ID" value="MCZ2653344.1"/>
    <property type="molecule type" value="Genomic_DNA"/>
</dbReference>
<evidence type="ECO:0000313" key="11">
    <source>
        <dbReference type="Proteomes" id="UP000036847"/>
    </source>
</evidence>
<dbReference type="EMBL" id="JAPTZU010000001">
    <property type="protein sequence ID" value="MCZ2686417.1"/>
    <property type="molecule type" value="Genomic_DNA"/>
</dbReference>
<evidence type="ECO:0000313" key="13">
    <source>
        <dbReference type="Proteomes" id="UP000284614"/>
    </source>
</evidence>
<evidence type="ECO:0000313" key="14">
    <source>
        <dbReference type="Proteomes" id="UP000286270"/>
    </source>
</evidence>
<evidence type="ECO:0000313" key="9">
    <source>
        <dbReference type="EMBL" id="RHH05498.1"/>
    </source>
</evidence>
<dbReference type="Proteomes" id="UP000501467">
    <property type="component" value="Chromosome"/>
</dbReference>
<dbReference type="Proteomes" id="UP001079672">
    <property type="component" value="Unassembled WGS sequence"/>
</dbReference>
<dbReference type="Proteomes" id="UP000286270">
    <property type="component" value="Unassembled WGS sequence"/>
</dbReference>
<dbReference type="EMBL" id="QRZH01000020">
    <property type="protein sequence ID" value="RGV49393.1"/>
    <property type="molecule type" value="Genomic_DNA"/>
</dbReference>
<dbReference type="EMBL" id="CP036546">
    <property type="protein sequence ID" value="QCQ45925.1"/>
    <property type="molecule type" value="Genomic_DNA"/>
</dbReference>
<reference evidence="1" key="1">
    <citation type="book" date="2014" name="THE 24TH EUROPEAN CONGRESS OF CLINICAL MICROBIOLOGY AND INFECTIOUS DISEASES" publisher="ECCMID 2014" city="Barcelona, Spain">
        <title>Identification of resistance genes in three multidrug-resistant Bacteroides fragilis isolates by whole genome sequencing.</title>
        <editorList>
            <person name="Unknown"/>
            <person name="A."/>
        </editorList>
        <authorList>
            <person name="Sydenham T.V."/>
            <person name="Hasman H."/>
            <person name="Wang M."/>
            <person name="Soki J."/>
            <person name="Nagy E."/>
            <person name="Justesen U.S."/>
        </authorList>
    </citation>
    <scope>NUCLEOTIDE SEQUENCE</scope>
    <source>
        <strain evidence="1">DCMOUH0018B</strain>
        <strain evidence="5">DCMSKEJBY0001B</strain>
    </source>
</reference>
<evidence type="ECO:0000313" key="12">
    <source>
        <dbReference type="Proteomes" id="UP000266644"/>
    </source>
</evidence>
<dbReference type="GeneID" id="99671489"/>
<dbReference type="Proteomes" id="UP000284614">
    <property type="component" value="Unassembled WGS sequence"/>
</dbReference>
<evidence type="ECO:0000313" key="15">
    <source>
        <dbReference type="Proteomes" id="UP000501467"/>
    </source>
</evidence>
<dbReference type="EMBL" id="JMZZ02000104">
    <property type="protein sequence ID" value="KFX75239.1"/>
    <property type="molecule type" value="Genomic_DNA"/>
</dbReference>
<evidence type="ECO:0000313" key="1">
    <source>
        <dbReference type="EMBL" id="KFX75239.1"/>
    </source>
</evidence>
<evidence type="ECO:0000313" key="7">
    <source>
        <dbReference type="EMBL" id="RGV49393.1"/>
    </source>
</evidence>
<reference evidence="12 13" key="3">
    <citation type="submission" date="2018-08" db="EMBL/GenBank/DDBJ databases">
        <title>A genome reference for cultivated species of the human gut microbiota.</title>
        <authorList>
            <person name="Zou Y."/>
            <person name="Xue W."/>
            <person name="Luo G."/>
        </authorList>
    </citation>
    <scope>NUCLEOTIDE SEQUENCE [LARGE SCALE GENOMIC DNA]</scope>
    <source>
        <strain evidence="7 14">AF14-26</strain>
        <strain evidence="9 12">AM18-6</strain>
        <strain evidence="8 13">OF01-1</strain>
    </source>
</reference>
<evidence type="ECO:0000313" key="8">
    <source>
        <dbReference type="EMBL" id="RGY65957.1"/>
    </source>
</evidence>
<reference evidence="2" key="6">
    <citation type="submission" date="2022-12" db="EMBL/GenBank/DDBJ databases">
        <title>Development of a Multilocus Sequence Typing Scheme for Bacteroides fragilis Based on Whole Genome Sequencing Data and Clinical Application.</title>
        <authorList>
            <person name="Nielsen F.D."/>
            <person name="Justesen U.S."/>
        </authorList>
    </citation>
    <scope>NUCLEOTIDE SEQUENCE</scope>
    <source>
        <strain evidence="3">BF_AM_ODE_DK_2015_4</strain>
        <strain evidence="2">BF_BC_ODE_DK_2015_2</strain>
    </source>
</reference>
<dbReference type="Proteomes" id="UP000036847">
    <property type="component" value="Chromosome"/>
</dbReference>